<dbReference type="Pfam" id="PF01032">
    <property type="entry name" value="FecCD"/>
    <property type="match status" value="1"/>
</dbReference>
<feature type="transmembrane region" description="Helical" evidence="8">
    <location>
        <begin position="167"/>
        <end position="189"/>
    </location>
</feature>
<keyword evidence="10" id="KW-1185">Reference proteome</keyword>
<dbReference type="FunFam" id="1.10.3470.10:FF:000001">
    <property type="entry name" value="Vitamin B12 ABC transporter permease BtuC"/>
    <property type="match status" value="1"/>
</dbReference>
<dbReference type="PANTHER" id="PTHR30472">
    <property type="entry name" value="FERRIC ENTEROBACTIN TRANSPORT SYSTEM PERMEASE PROTEIN"/>
    <property type="match status" value="1"/>
</dbReference>
<comment type="similarity">
    <text evidence="2">Belongs to the binding-protein-dependent transport system permease family. FecCD subfamily.</text>
</comment>
<dbReference type="EMBL" id="CP018082">
    <property type="protein sequence ID" value="APE38693.1"/>
    <property type="molecule type" value="Genomic_DNA"/>
</dbReference>
<evidence type="ECO:0000313" key="9">
    <source>
        <dbReference type="EMBL" id="APE38693.1"/>
    </source>
</evidence>
<dbReference type="GO" id="GO:0005886">
    <property type="term" value="C:plasma membrane"/>
    <property type="evidence" value="ECO:0007669"/>
    <property type="project" value="UniProtKB-SubCell"/>
</dbReference>
<feature type="transmembrane region" description="Helical" evidence="8">
    <location>
        <begin position="115"/>
        <end position="135"/>
    </location>
</feature>
<dbReference type="Gene3D" id="1.10.3470.10">
    <property type="entry name" value="ABC transporter involved in vitamin B12 uptake, BtuC"/>
    <property type="match status" value="1"/>
</dbReference>
<dbReference type="AlphaFoldDB" id="A0A1J0W343"/>
<dbReference type="RefSeq" id="WP_071931854.1">
    <property type="nucleotide sequence ID" value="NZ_CP018082.1"/>
</dbReference>
<comment type="subcellular location">
    <subcellularLocation>
        <location evidence="1">Cell membrane</location>
        <topology evidence="1">Multi-pass membrane protein</topology>
    </subcellularLocation>
</comment>
<dbReference type="PANTHER" id="PTHR30472:SF24">
    <property type="entry name" value="FERRIC ENTEROBACTIN TRANSPORT SYSTEM PERMEASE PROTEIN FEPG"/>
    <property type="match status" value="1"/>
</dbReference>
<feature type="transmembrane region" description="Helical" evidence="8">
    <location>
        <begin position="26"/>
        <end position="49"/>
    </location>
</feature>
<keyword evidence="4" id="KW-1003">Cell membrane</keyword>
<protein>
    <submittedName>
        <fullName evidence="9">Iron ABC transporter permease</fullName>
    </submittedName>
</protein>
<feature type="transmembrane region" description="Helical" evidence="8">
    <location>
        <begin position="296"/>
        <end position="317"/>
    </location>
</feature>
<feature type="transmembrane region" description="Helical" evidence="8">
    <location>
        <begin position="85"/>
        <end position="103"/>
    </location>
</feature>
<dbReference type="InterPro" id="IPR037294">
    <property type="entry name" value="ABC_BtuC-like"/>
</dbReference>
<evidence type="ECO:0000256" key="3">
    <source>
        <dbReference type="ARBA" id="ARBA00022448"/>
    </source>
</evidence>
<evidence type="ECO:0000256" key="4">
    <source>
        <dbReference type="ARBA" id="ARBA00022475"/>
    </source>
</evidence>
<dbReference type="GO" id="GO:0033214">
    <property type="term" value="P:siderophore-iron import into cell"/>
    <property type="evidence" value="ECO:0007669"/>
    <property type="project" value="TreeGrafter"/>
</dbReference>
<keyword evidence="3" id="KW-0813">Transport</keyword>
<accession>A0A1J0W343</accession>
<feature type="transmembrane region" description="Helical" evidence="8">
    <location>
        <begin position="219"/>
        <end position="238"/>
    </location>
</feature>
<evidence type="ECO:0000256" key="6">
    <source>
        <dbReference type="ARBA" id="ARBA00022989"/>
    </source>
</evidence>
<keyword evidence="7 8" id="KW-0472">Membrane</keyword>
<dbReference type="KEGG" id="nsl:BOX37_24380"/>
<feature type="transmembrane region" description="Helical" evidence="8">
    <location>
        <begin position="258"/>
        <end position="284"/>
    </location>
</feature>
<keyword evidence="5 8" id="KW-0812">Transmembrane</keyword>
<dbReference type="SUPFAM" id="SSF81345">
    <property type="entry name" value="ABC transporter involved in vitamin B12 uptake, BtuC"/>
    <property type="match status" value="1"/>
</dbReference>
<dbReference type="CDD" id="cd06550">
    <property type="entry name" value="TM_ABC_iron-siderophores_like"/>
    <property type="match status" value="1"/>
</dbReference>
<feature type="transmembrane region" description="Helical" evidence="8">
    <location>
        <begin position="141"/>
        <end position="160"/>
    </location>
</feature>
<dbReference type="InterPro" id="IPR000522">
    <property type="entry name" value="ABC_transptr_permease_BtuC"/>
</dbReference>
<evidence type="ECO:0000256" key="1">
    <source>
        <dbReference type="ARBA" id="ARBA00004651"/>
    </source>
</evidence>
<evidence type="ECO:0000256" key="7">
    <source>
        <dbReference type="ARBA" id="ARBA00023136"/>
    </source>
</evidence>
<evidence type="ECO:0000313" key="10">
    <source>
        <dbReference type="Proteomes" id="UP000183810"/>
    </source>
</evidence>
<keyword evidence="6 8" id="KW-1133">Transmembrane helix</keyword>
<reference evidence="9" key="1">
    <citation type="submission" date="2016-11" db="EMBL/GenBank/DDBJ databases">
        <authorList>
            <person name="Jaros S."/>
            <person name="Januszkiewicz K."/>
            <person name="Wedrychowicz H."/>
        </authorList>
    </citation>
    <scope>NUCLEOTIDE SEQUENCE [LARGE SCALE GENOMIC DNA]</scope>
    <source>
        <strain evidence="9">Y48</strain>
    </source>
</reference>
<dbReference type="OrthoDB" id="4455417at2"/>
<organism evidence="9 10">
    <name type="scientific">Nocardia mangyaensis</name>
    <dbReference type="NCBI Taxonomy" id="2213200"/>
    <lineage>
        <taxon>Bacteria</taxon>
        <taxon>Bacillati</taxon>
        <taxon>Actinomycetota</taxon>
        <taxon>Actinomycetes</taxon>
        <taxon>Mycobacteriales</taxon>
        <taxon>Nocardiaceae</taxon>
        <taxon>Nocardia</taxon>
    </lineage>
</organism>
<name>A0A1J0W343_9NOCA</name>
<evidence type="ECO:0000256" key="5">
    <source>
        <dbReference type="ARBA" id="ARBA00022692"/>
    </source>
</evidence>
<sequence>MRDSARVDFGRAVSTVRVADQLSARIGLRVVAVVAVLLTLTCVVAIIALGTGDYTISPPGVVRAIVGEGSRTDELVVGKWRMPRVLLAVLFGAALGASGAIFQSLTRNPLGSPDIIGFNFGAYTGALFVMLIIGGGYYQTAAGALLGGLATAAVVYVLAFKNGVQGFRLIIVGIAISAMLQSMNVWLILKADLTAAMAAAVWGQGSLAGLGWEQVLPVTIVLAVLLPCAVLLAYRIPILDLGDDAARALGVRVEPTRLALVLVGVALTALATAAAGPIVFVSLAAPQLARRLTRTASVAVLPAAAMGALLLVTADWIAQRAFAPNQLPVGVVTVSIGGLYFVWLLAREVRR</sequence>
<dbReference type="Proteomes" id="UP000183810">
    <property type="component" value="Chromosome"/>
</dbReference>
<feature type="transmembrane region" description="Helical" evidence="8">
    <location>
        <begin position="329"/>
        <end position="346"/>
    </location>
</feature>
<gene>
    <name evidence="9" type="ORF">BOX37_24380</name>
</gene>
<dbReference type="GO" id="GO:0022857">
    <property type="term" value="F:transmembrane transporter activity"/>
    <property type="evidence" value="ECO:0007669"/>
    <property type="project" value="InterPro"/>
</dbReference>
<proteinExistence type="inferred from homology"/>
<evidence type="ECO:0000256" key="8">
    <source>
        <dbReference type="SAM" id="Phobius"/>
    </source>
</evidence>
<evidence type="ECO:0000256" key="2">
    <source>
        <dbReference type="ARBA" id="ARBA00007935"/>
    </source>
</evidence>